<evidence type="ECO:0000256" key="8">
    <source>
        <dbReference type="ARBA" id="ARBA00033369"/>
    </source>
</evidence>
<keyword evidence="6" id="KW-0472">Membrane</keyword>
<proteinExistence type="inferred from homology"/>
<evidence type="ECO:0000256" key="5">
    <source>
        <dbReference type="ARBA" id="ARBA00023065"/>
    </source>
</evidence>
<dbReference type="InterPro" id="IPR026015">
    <property type="entry name" value="ATP_synth_OSCP/delta_N_sf"/>
</dbReference>
<dbReference type="SUPFAM" id="SSF47928">
    <property type="entry name" value="N-terminal domain of the delta subunit of the F1F0-ATP synthase"/>
    <property type="match status" value="1"/>
</dbReference>
<dbReference type="GO" id="GO:0046933">
    <property type="term" value="F:proton-transporting ATP synthase activity, rotational mechanism"/>
    <property type="evidence" value="ECO:0007669"/>
    <property type="project" value="InterPro"/>
</dbReference>
<evidence type="ECO:0000256" key="3">
    <source>
        <dbReference type="ARBA" id="ARBA00022448"/>
    </source>
</evidence>
<dbReference type="PANTHER" id="PTHR11910">
    <property type="entry name" value="ATP SYNTHASE DELTA CHAIN"/>
    <property type="match status" value="1"/>
</dbReference>
<reference evidence="9" key="1">
    <citation type="submission" date="2020-11" db="EMBL/GenBank/DDBJ databases">
        <authorList>
            <person name="Tran Van P."/>
        </authorList>
    </citation>
    <scope>NUCLEOTIDE SEQUENCE</scope>
</reference>
<dbReference type="Pfam" id="PF00213">
    <property type="entry name" value="OSCP"/>
    <property type="match status" value="1"/>
</dbReference>
<evidence type="ECO:0000256" key="1">
    <source>
        <dbReference type="ARBA" id="ARBA00004370"/>
    </source>
</evidence>
<keyword evidence="10" id="KW-1185">Reference proteome</keyword>
<dbReference type="PRINTS" id="PR00125">
    <property type="entry name" value="ATPASEDELTA"/>
</dbReference>
<accession>A0A7R8XKV8</accession>
<evidence type="ECO:0000256" key="2">
    <source>
        <dbReference type="ARBA" id="ARBA00007046"/>
    </source>
</evidence>
<dbReference type="GO" id="GO:0016020">
    <property type="term" value="C:membrane"/>
    <property type="evidence" value="ECO:0007669"/>
    <property type="project" value="UniProtKB-SubCell"/>
</dbReference>
<dbReference type="NCBIfam" id="TIGR01145">
    <property type="entry name" value="ATP_synt_delta"/>
    <property type="match status" value="1"/>
</dbReference>
<keyword evidence="4" id="KW-0375">Hydrogen ion transport</keyword>
<dbReference type="Proteomes" id="UP000677054">
    <property type="component" value="Unassembled WGS sequence"/>
</dbReference>
<evidence type="ECO:0000256" key="4">
    <source>
        <dbReference type="ARBA" id="ARBA00022781"/>
    </source>
</evidence>
<name>A0A7R8XKV8_9CRUS</name>
<dbReference type="Gene3D" id="1.10.520.20">
    <property type="entry name" value="N-terminal domain of the delta subunit of the F1F0-ATP synthase"/>
    <property type="match status" value="1"/>
</dbReference>
<dbReference type="EMBL" id="CAJPEV010002102">
    <property type="protein sequence ID" value="CAG0895664.1"/>
    <property type="molecule type" value="Genomic_DNA"/>
</dbReference>
<dbReference type="OrthoDB" id="1262810at2759"/>
<comment type="similarity">
    <text evidence="2">Belongs to the ATPase delta chain family.</text>
</comment>
<evidence type="ECO:0000256" key="7">
    <source>
        <dbReference type="ARBA" id="ARBA00023310"/>
    </source>
</evidence>
<dbReference type="AlphaFoldDB" id="A0A7R8XKV8"/>
<sequence length="208" mass="23153">MAAIAPRLVRSFSSSAGHLQMIKPPIQLFGLEGRYATALYSASVKEKKLEAVEKELLEFQGLLKKDQKLKEFLLNPTLKRNIKKEALLSVFKKQNTSSISSNFFNAIADNGRMNRVESMINAFKTIMSAHRGEVQCEVTTAKPLDKAMEQELHEALKGFLKSGQKLLLHTKVDPSIIGGMIIAVGDKYVDMSMSSKIKKYFDLISASV</sequence>
<keyword evidence="5" id="KW-0406">Ion transport</keyword>
<dbReference type="InterPro" id="IPR000711">
    <property type="entry name" value="ATPase_OSCP/dsu"/>
</dbReference>
<evidence type="ECO:0000313" key="10">
    <source>
        <dbReference type="Proteomes" id="UP000677054"/>
    </source>
</evidence>
<organism evidence="9">
    <name type="scientific">Darwinula stevensoni</name>
    <dbReference type="NCBI Taxonomy" id="69355"/>
    <lineage>
        <taxon>Eukaryota</taxon>
        <taxon>Metazoa</taxon>
        <taxon>Ecdysozoa</taxon>
        <taxon>Arthropoda</taxon>
        <taxon>Crustacea</taxon>
        <taxon>Oligostraca</taxon>
        <taxon>Ostracoda</taxon>
        <taxon>Podocopa</taxon>
        <taxon>Podocopida</taxon>
        <taxon>Darwinulocopina</taxon>
        <taxon>Darwinuloidea</taxon>
        <taxon>Darwinulidae</taxon>
        <taxon>Darwinula</taxon>
    </lineage>
</organism>
<comment type="subcellular location">
    <subcellularLocation>
        <location evidence="1">Membrane</location>
    </subcellularLocation>
</comment>
<gene>
    <name evidence="9" type="ORF">DSTB1V02_LOCUS8815</name>
</gene>
<keyword evidence="3" id="KW-0813">Transport</keyword>
<dbReference type="HAMAP" id="MF_01416">
    <property type="entry name" value="ATP_synth_delta_bact"/>
    <property type="match status" value="1"/>
</dbReference>
<evidence type="ECO:0000256" key="6">
    <source>
        <dbReference type="ARBA" id="ARBA00023136"/>
    </source>
</evidence>
<protein>
    <recommendedName>
        <fullName evidence="8">Oligomycin sensitivity conferral protein</fullName>
    </recommendedName>
</protein>
<keyword evidence="7" id="KW-0066">ATP synthesis</keyword>
<dbReference type="EMBL" id="LR901619">
    <property type="protein sequence ID" value="CAD7249014.1"/>
    <property type="molecule type" value="Genomic_DNA"/>
</dbReference>
<evidence type="ECO:0000313" key="9">
    <source>
        <dbReference type="EMBL" id="CAD7249014.1"/>
    </source>
</evidence>